<feature type="region of interest" description="Disordered" evidence="1">
    <location>
        <begin position="79"/>
        <end position="102"/>
    </location>
</feature>
<protein>
    <submittedName>
        <fullName evidence="2">Uncharacterized protein</fullName>
    </submittedName>
</protein>
<sequence>MSLLGDCAGCDRVHLNLSTFYPVIAWVAEFTRLEHQDHPALLHHIDDAPMKARVDSEILADGSEACVINYGMMMHKMSTTDTLPSSKPPSNSLLSRRVKPPPPLKSPPLYRWWHKNPSVREKAYLRRRISREGHLLPLLLGTGIALLLELYATSVSHRTCFHYRGRPIYDFGIYRGAIRVEGDRTLAYFDPIHDQGRLMPERFQDPKNHFWLYFTTEDTKEEIFLDLGLFVYGFRPQVIDADYYLSKEDLVSAKRKIAKLMDVPPEHRRFIDPYAPALLADKPELENMYIRGFLLHKKKEKFSILRNEELLAGLAEVSRVPNRSANEPRWRFSQNSVNALGKFMLTADNHARTLKDMQWELRILFDTIWNGTRIVKHVLIDETWRHFPEPLIDLSRWELDTD</sequence>
<gene>
    <name evidence="2" type="ORF">Clacol_004532</name>
</gene>
<name>A0AAV5A6P7_9AGAM</name>
<accession>A0AAV5A6P7</accession>
<comment type="caution">
    <text evidence="2">The sequence shown here is derived from an EMBL/GenBank/DDBJ whole genome shotgun (WGS) entry which is preliminary data.</text>
</comment>
<proteinExistence type="predicted"/>
<evidence type="ECO:0000256" key="1">
    <source>
        <dbReference type="SAM" id="MobiDB-lite"/>
    </source>
</evidence>
<organism evidence="2 3">
    <name type="scientific">Clathrus columnatus</name>
    <dbReference type="NCBI Taxonomy" id="1419009"/>
    <lineage>
        <taxon>Eukaryota</taxon>
        <taxon>Fungi</taxon>
        <taxon>Dikarya</taxon>
        <taxon>Basidiomycota</taxon>
        <taxon>Agaricomycotina</taxon>
        <taxon>Agaricomycetes</taxon>
        <taxon>Phallomycetidae</taxon>
        <taxon>Phallales</taxon>
        <taxon>Clathraceae</taxon>
        <taxon>Clathrus</taxon>
    </lineage>
</organism>
<feature type="compositionally biased region" description="Low complexity" evidence="1">
    <location>
        <begin position="83"/>
        <end position="95"/>
    </location>
</feature>
<dbReference type="EMBL" id="BPWL01000005">
    <property type="protein sequence ID" value="GJJ10306.1"/>
    <property type="molecule type" value="Genomic_DNA"/>
</dbReference>
<dbReference type="Proteomes" id="UP001050691">
    <property type="component" value="Unassembled WGS sequence"/>
</dbReference>
<evidence type="ECO:0000313" key="3">
    <source>
        <dbReference type="Proteomes" id="UP001050691"/>
    </source>
</evidence>
<evidence type="ECO:0000313" key="2">
    <source>
        <dbReference type="EMBL" id="GJJ10306.1"/>
    </source>
</evidence>
<keyword evidence="3" id="KW-1185">Reference proteome</keyword>
<reference evidence="2" key="1">
    <citation type="submission" date="2021-10" db="EMBL/GenBank/DDBJ databases">
        <title>De novo Genome Assembly of Clathrus columnatus (Basidiomycota, Fungi) Using Illumina and Nanopore Sequence Data.</title>
        <authorList>
            <person name="Ogiso-Tanaka E."/>
            <person name="Itagaki H."/>
            <person name="Hosoya T."/>
            <person name="Hosaka K."/>
        </authorList>
    </citation>
    <scope>NUCLEOTIDE SEQUENCE</scope>
    <source>
        <strain evidence="2">MO-923</strain>
    </source>
</reference>
<dbReference type="AlphaFoldDB" id="A0AAV5A6P7"/>